<organism evidence="14 15">
    <name type="scientific">Robiginitalea marina</name>
    <dbReference type="NCBI Taxonomy" id="2954105"/>
    <lineage>
        <taxon>Bacteria</taxon>
        <taxon>Pseudomonadati</taxon>
        <taxon>Bacteroidota</taxon>
        <taxon>Flavobacteriia</taxon>
        <taxon>Flavobacteriales</taxon>
        <taxon>Flavobacteriaceae</taxon>
        <taxon>Robiginitalea</taxon>
    </lineage>
</organism>
<keyword evidence="10 12" id="KW-0704">Schiff base</keyword>
<keyword evidence="7 12" id="KW-0220">Diaminopimelate biosynthesis</keyword>
<accession>A0ABT1AUT0</accession>
<feature type="site" description="Part of a proton relay during catalysis" evidence="12">
    <location>
        <position position="47"/>
    </location>
</feature>
<keyword evidence="9 12" id="KW-0456">Lyase</keyword>
<comment type="pathway">
    <text evidence="2 12">Amino-acid biosynthesis; L-lysine biosynthesis via DAP pathway; (S)-tetrahydrodipicolinate from L-aspartate: step 3/4.</text>
</comment>
<dbReference type="Gene3D" id="3.20.20.70">
    <property type="entry name" value="Aldolase class I"/>
    <property type="match status" value="1"/>
</dbReference>
<evidence type="ECO:0000256" key="4">
    <source>
        <dbReference type="ARBA" id="ARBA00012086"/>
    </source>
</evidence>
<evidence type="ECO:0000256" key="6">
    <source>
        <dbReference type="ARBA" id="ARBA00022605"/>
    </source>
</evidence>
<dbReference type="NCBIfam" id="TIGR00674">
    <property type="entry name" value="dapA"/>
    <property type="match status" value="1"/>
</dbReference>
<evidence type="ECO:0000256" key="5">
    <source>
        <dbReference type="ARBA" id="ARBA00022490"/>
    </source>
</evidence>
<keyword evidence="8 12" id="KW-0457">Lysine biosynthesis</keyword>
<dbReference type="PANTHER" id="PTHR12128">
    <property type="entry name" value="DIHYDRODIPICOLINATE SYNTHASE"/>
    <property type="match status" value="1"/>
</dbReference>
<feature type="active site" description="Schiff-base intermediate with substrate" evidence="12">
    <location>
        <position position="165"/>
    </location>
</feature>
<feature type="site" description="Part of a proton relay during catalysis" evidence="12">
    <location>
        <position position="110"/>
    </location>
</feature>
<comment type="similarity">
    <text evidence="3 12 13">Belongs to the DapA family.</text>
</comment>
<evidence type="ECO:0000256" key="12">
    <source>
        <dbReference type="HAMAP-Rule" id="MF_00418"/>
    </source>
</evidence>
<feature type="binding site" evidence="12">
    <location>
        <position position="48"/>
    </location>
    <ligand>
        <name>pyruvate</name>
        <dbReference type="ChEBI" id="CHEBI:15361"/>
    </ligand>
</feature>
<comment type="catalytic activity">
    <reaction evidence="11 12">
        <text>L-aspartate 4-semialdehyde + pyruvate = (2S,4S)-4-hydroxy-2,3,4,5-tetrahydrodipicolinate + H2O + H(+)</text>
        <dbReference type="Rhea" id="RHEA:34171"/>
        <dbReference type="ChEBI" id="CHEBI:15361"/>
        <dbReference type="ChEBI" id="CHEBI:15377"/>
        <dbReference type="ChEBI" id="CHEBI:15378"/>
        <dbReference type="ChEBI" id="CHEBI:67139"/>
        <dbReference type="ChEBI" id="CHEBI:537519"/>
        <dbReference type="EC" id="4.3.3.7"/>
    </reaction>
</comment>
<gene>
    <name evidence="12 14" type="primary">dapA</name>
    <name evidence="14" type="ORF">NG653_02635</name>
</gene>
<evidence type="ECO:0000256" key="3">
    <source>
        <dbReference type="ARBA" id="ARBA00007592"/>
    </source>
</evidence>
<dbReference type="PROSITE" id="PS00666">
    <property type="entry name" value="DHDPS_2"/>
    <property type="match status" value="1"/>
</dbReference>
<comment type="caution">
    <text evidence="14">The sequence shown here is derived from an EMBL/GenBank/DDBJ whole genome shotgun (WGS) entry which is preliminary data.</text>
</comment>
<dbReference type="HAMAP" id="MF_00418">
    <property type="entry name" value="DapA"/>
    <property type="match status" value="1"/>
</dbReference>
<dbReference type="InterPro" id="IPR002220">
    <property type="entry name" value="DapA-like"/>
</dbReference>
<dbReference type="SMART" id="SM01130">
    <property type="entry name" value="DHDPS"/>
    <property type="match status" value="1"/>
</dbReference>
<dbReference type="SUPFAM" id="SSF51569">
    <property type="entry name" value="Aldolase"/>
    <property type="match status" value="1"/>
</dbReference>
<dbReference type="PRINTS" id="PR00146">
    <property type="entry name" value="DHPICSNTHASE"/>
</dbReference>
<keyword evidence="6 12" id="KW-0028">Amino-acid biosynthesis</keyword>
<feature type="binding site" evidence="12">
    <location>
        <position position="207"/>
    </location>
    <ligand>
        <name>pyruvate</name>
        <dbReference type="ChEBI" id="CHEBI:15361"/>
    </ligand>
</feature>
<dbReference type="PANTHER" id="PTHR12128:SF66">
    <property type="entry name" value="4-HYDROXY-2-OXOGLUTARATE ALDOLASE, MITOCHONDRIAL"/>
    <property type="match status" value="1"/>
</dbReference>
<dbReference type="PIRSF" id="PIRSF001365">
    <property type="entry name" value="DHDPS"/>
    <property type="match status" value="1"/>
</dbReference>
<evidence type="ECO:0000256" key="13">
    <source>
        <dbReference type="PIRNR" id="PIRNR001365"/>
    </source>
</evidence>
<evidence type="ECO:0000256" key="7">
    <source>
        <dbReference type="ARBA" id="ARBA00022915"/>
    </source>
</evidence>
<evidence type="ECO:0000256" key="2">
    <source>
        <dbReference type="ARBA" id="ARBA00005120"/>
    </source>
</evidence>
<feature type="active site" description="Proton donor/acceptor" evidence="12">
    <location>
        <position position="136"/>
    </location>
</feature>
<dbReference type="GO" id="GO:0008840">
    <property type="term" value="F:4-hydroxy-tetrahydrodipicolinate synthase activity"/>
    <property type="evidence" value="ECO:0007669"/>
    <property type="project" value="UniProtKB-EC"/>
</dbReference>
<reference evidence="14 15" key="1">
    <citation type="submission" date="2022-06" db="EMBL/GenBank/DDBJ databases">
        <authorList>
            <person name="Xuan X."/>
        </authorList>
    </citation>
    <scope>NUCLEOTIDE SEQUENCE [LARGE SCALE GENOMIC DNA]</scope>
    <source>
        <strain evidence="14 15">2V75</strain>
    </source>
</reference>
<dbReference type="EC" id="4.3.3.7" evidence="4 12"/>
<dbReference type="Pfam" id="PF00701">
    <property type="entry name" value="DHDPS"/>
    <property type="match status" value="1"/>
</dbReference>
<evidence type="ECO:0000313" key="15">
    <source>
        <dbReference type="Proteomes" id="UP001206312"/>
    </source>
</evidence>
<evidence type="ECO:0000256" key="1">
    <source>
        <dbReference type="ARBA" id="ARBA00003294"/>
    </source>
</evidence>
<keyword evidence="5 12" id="KW-0963">Cytoplasm</keyword>
<evidence type="ECO:0000256" key="10">
    <source>
        <dbReference type="ARBA" id="ARBA00023270"/>
    </source>
</evidence>
<comment type="caution">
    <text evidence="12">Was originally thought to be a dihydrodipicolinate synthase (DHDPS), catalyzing the condensation of (S)-aspartate-beta-semialdehyde [(S)-ASA] and pyruvate to dihydrodipicolinate (DHDP). However, it was shown in E.coli that the product of the enzymatic reaction is not dihydrodipicolinate but in fact (4S)-4-hydroxy-2,3,4,5-tetrahydro-(2S)-dipicolinic acid (HTPA), and that the consecutive dehydration reaction leading to DHDP is not spontaneous but catalyzed by DapB.</text>
</comment>
<dbReference type="CDD" id="cd00950">
    <property type="entry name" value="DHDPS"/>
    <property type="match status" value="1"/>
</dbReference>
<dbReference type="InterPro" id="IPR020625">
    <property type="entry name" value="Schiff_base-form_aldolases_AS"/>
</dbReference>
<protein>
    <recommendedName>
        <fullName evidence="4 12">4-hydroxy-tetrahydrodipicolinate synthase</fullName>
        <shortName evidence="12">HTPA synthase</shortName>
        <ecNumber evidence="4 12">4.3.3.7</ecNumber>
    </recommendedName>
</protein>
<dbReference type="EMBL" id="JAMXIB010000001">
    <property type="protein sequence ID" value="MCO5723737.1"/>
    <property type="molecule type" value="Genomic_DNA"/>
</dbReference>
<keyword evidence="15" id="KW-1185">Reference proteome</keyword>
<comment type="subcellular location">
    <subcellularLocation>
        <location evidence="12">Cytoplasm</location>
    </subcellularLocation>
</comment>
<evidence type="ECO:0000256" key="8">
    <source>
        <dbReference type="ARBA" id="ARBA00023154"/>
    </source>
</evidence>
<evidence type="ECO:0000256" key="9">
    <source>
        <dbReference type="ARBA" id="ARBA00023239"/>
    </source>
</evidence>
<evidence type="ECO:0000313" key="14">
    <source>
        <dbReference type="EMBL" id="MCO5723737.1"/>
    </source>
</evidence>
<name>A0ABT1AUT0_9FLAO</name>
<sequence length="297" mass="31622">MNERIKGTGVALVTPFTRDLEPDLEALSKLVEHVVSGGVDYLVVLGTTGESATLGRAEKQEIFRAVARANRGRLPLVAGIGGNHTAAVVADLAETNLEGYEAILSVSPYYNRPTQEGIFRHFKTLSENSPLPLILYNVPSRTASNVLPETVLRLAASCGNLLGIKEASGDMAQIEALIREAPEGFMVISGDDLTAVPTVLAGGAGVISVLAQGIPGPFSRMIRLAMQGGAREALEAHHRIEPLVEMLFREGNPAGIKALLSVQQICQPWVRLPLVPAGKALQDDLEAFLHRILSGKG</sequence>
<proteinExistence type="inferred from homology"/>
<dbReference type="Proteomes" id="UP001206312">
    <property type="component" value="Unassembled WGS sequence"/>
</dbReference>
<comment type="function">
    <text evidence="1 12">Catalyzes the condensation of (S)-aspartate-beta-semialdehyde [(S)-ASA] and pyruvate to 4-hydroxy-tetrahydrodipicolinate (HTPA).</text>
</comment>
<dbReference type="RefSeq" id="WP_252740104.1">
    <property type="nucleotide sequence ID" value="NZ_JAMXIB010000001.1"/>
</dbReference>
<dbReference type="InterPro" id="IPR013785">
    <property type="entry name" value="Aldolase_TIM"/>
</dbReference>
<dbReference type="InterPro" id="IPR005263">
    <property type="entry name" value="DapA"/>
</dbReference>
<comment type="subunit">
    <text evidence="12">Homotetramer; dimer of dimers.</text>
</comment>
<evidence type="ECO:0000256" key="11">
    <source>
        <dbReference type="ARBA" id="ARBA00047836"/>
    </source>
</evidence>